<feature type="compositionally biased region" description="Polar residues" evidence="2">
    <location>
        <begin position="873"/>
        <end position="889"/>
    </location>
</feature>
<gene>
    <name evidence="4" type="ORF">BN860_15258g</name>
</gene>
<feature type="compositionally biased region" description="Low complexity" evidence="2">
    <location>
        <begin position="1075"/>
        <end position="1089"/>
    </location>
</feature>
<feature type="compositionally biased region" description="Basic and acidic residues" evidence="2">
    <location>
        <begin position="552"/>
        <end position="566"/>
    </location>
</feature>
<protein>
    <submittedName>
        <fullName evidence="4">BN860_15258g1_1</fullName>
    </submittedName>
</protein>
<feature type="compositionally biased region" description="Low complexity" evidence="2">
    <location>
        <begin position="182"/>
        <end position="195"/>
    </location>
</feature>
<feature type="compositionally biased region" description="Polar residues" evidence="2">
    <location>
        <begin position="835"/>
        <end position="860"/>
    </location>
</feature>
<dbReference type="Pfam" id="PF16561">
    <property type="entry name" value="AMPK1_CBM"/>
    <property type="match status" value="1"/>
</dbReference>
<dbReference type="InterPro" id="IPR013783">
    <property type="entry name" value="Ig-like_fold"/>
</dbReference>
<feature type="domain" description="AMP-activated protein kinase glycogen-binding" evidence="3">
    <location>
        <begin position="5"/>
        <end position="87"/>
    </location>
</feature>
<feature type="compositionally biased region" description="Polar residues" evidence="2">
    <location>
        <begin position="595"/>
        <end position="605"/>
    </location>
</feature>
<feature type="compositionally biased region" description="Polar residues" evidence="2">
    <location>
        <begin position="635"/>
        <end position="645"/>
    </location>
</feature>
<dbReference type="InterPro" id="IPR032640">
    <property type="entry name" value="AMPK1_CBM"/>
</dbReference>
<feature type="compositionally biased region" description="Polar residues" evidence="2">
    <location>
        <begin position="360"/>
        <end position="373"/>
    </location>
</feature>
<feature type="region of interest" description="Disordered" evidence="2">
    <location>
        <begin position="978"/>
        <end position="1142"/>
    </location>
</feature>
<organism evidence="4 5">
    <name type="scientific">Zygosaccharomyces bailii (strain CLIB 213 / ATCC 58445 / CBS 680 / BCRC 21525 / NBRC 1098 / NCYC 1416 / NRRL Y-2227)</name>
    <dbReference type="NCBI Taxonomy" id="1333698"/>
    <lineage>
        <taxon>Eukaryota</taxon>
        <taxon>Fungi</taxon>
        <taxon>Dikarya</taxon>
        <taxon>Ascomycota</taxon>
        <taxon>Saccharomycotina</taxon>
        <taxon>Saccharomycetes</taxon>
        <taxon>Saccharomycetales</taxon>
        <taxon>Saccharomycetaceae</taxon>
        <taxon>Zygosaccharomyces</taxon>
    </lineage>
</organism>
<dbReference type="Gene3D" id="2.60.40.10">
    <property type="entry name" value="Immunoglobulins"/>
    <property type="match status" value="1"/>
</dbReference>
<keyword evidence="1" id="KW-0597">Phosphoprotein</keyword>
<feature type="compositionally biased region" description="Basic and acidic residues" evidence="2">
    <location>
        <begin position="785"/>
        <end position="798"/>
    </location>
</feature>
<feature type="compositionally biased region" description="Basic and acidic residues" evidence="2">
    <location>
        <begin position="720"/>
        <end position="737"/>
    </location>
</feature>
<feature type="compositionally biased region" description="Basic residues" evidence="2">
    <location>
        <begin position="1051"/>
        <end position="1074"/>
    </location>
</feature>
<evidence type="ECO:0000256" key="2">
    <source>
        <dbReference type="SAM" id="MobiDB-lite"/>
    </source>
</evidence>
<feature type="region of interest" description="Disordered" evidence="2">
    <location>
        <begin position="182"/>
        <end position="378"/>
    </location>
</feature>
<name>A0A8J2T536_ZYGB2</name>
<dbReference type="SUPFAM" id="SSF81296">
    <property type="entry name" value="E set domains"/>
    <property type="match status" value="1"/>
</dbReference>
<feature type="compositionally biased region" description="Basic and acidic residues" evidence="2">
    <location>
        <begin position="574"/>
        <end position="586"/>
    </location>
</feature>
<accession>A0A8J2T536</accession>
<dbReference type="Proteomes" id="UP000019375">
    <property type="component" value="Unassembled WGS sequence"/>
</dbReference>
<feature type="compositionally biased region" description="Polar residues" evidence="2">
    <location>
        <begin position="334"/>
        <end position="345"/>
    </location>
</feature>
<feature type="compositionally biased region" description="Basic and acidic residues" evidence="2">
    <location>
        <begin position="749"/>
        <end position="776"/>
    </location>
</feature>
<feature type="compositionally biased region" description="Basic residues" evidence="2">
    <location>
        <begin position="204"/>
        <end position="216"/>
    </location>
</feature>
<evidence type="ECO:0000259" key="3">
    <source>
        <dbReference type="Pfam" id="PF16561"/>
    </source>
</evidence>
<dbReference type="EMBL" id="HG316455">
    <property type="protein sequence ID" value="CDF88653.1"/>
    <property type="molecule type" value="Genomic_DNA"/>
</dbReference>
<dbReference type="CDD" id="cd02859">
    <property type="entry name" value="E_set_AMPKbeta_like_N"/>
    <property type="match status" value="1"/>
</dbReference>
<dbReference type="AlphaFoldDB" id="A0A8J2T536"/>
<evidence type="ECO:0000313" key="5">
    <source>
        <dbReference type="Proteomes" id="UP000019375"/>
    </source>
</evidence>
<feature type="compositionally biased region" description="Basic and acidic residues" evidence="2">
    <location>
        <begin position="646"/>
        <end position="699"/>
    </location>
</feature>
<sequence>MSSIDYSFRWPAGPEHVVVTGEFDDWKGTVSLEKSPTTGEFEVTLPISVAADKDKIFFKFIVDGQWVTSGFYDIGNDPEGIENNYITKRELLGLGDTPSAGSDAANIGADPARATQQTTIREQIPTSEVVTKSSTVTPHNDNVPDVVVARSSKSLNVRPSAPIVQRHAASINVAPSEGIMGAGSAVGSSSASSASPDTTSYSGKKVRVKRRIKRNKKTGESIVVSEVRTPLSDDEGLGNTTEEEFSPAAVKNPATHVPGSVEDTPTRNSTKNNPVLVVSAVAPGTDNSLTSSPSSRKSHNSAAVKSSPKSTSKKERPTTGLVGSSSGFPRANSPCRSKSGAPSTPSREERPTSAVVEPGSGSSSRNDQLSRTASSKRHSHYVDAIGVGASPLVASGAGSGAADFGRHSSEVDHPVHILPIENEADKDNFKSIAGEPGPYLPLNQEQLEAFPQVNDDIDPKAFNERLSKQFKAEHDKNGIKDGKAEEQKITKKAKEKVTDHGLQTQKALNDFDKEANADKLEHINKADTIDKVKGAKSALEGTATRHKSHKQSKNEIKKQAQKDKNKSIIPSKTATDERKIEADAQSDKVIGGNDNVGNATSQTQPVKDVIASEIRKDESIRKVDGDIVHKGAELKNTTKGVTPDTSSHEFVESKGKTPTQDSKRDSKKISKKDVKKDSKKDHNNDTKKDSKKDLKHAPKDTSVVIGKEEEITQETFPDLQGKEPTLHEKVKKTDTVRQKSTSVKKTKDKKKELPNTPKKSESTKKTDSPKKKETKGAKSHKKHDSLHTLDPRVHKDSENDGEAFAAHKSHGLEGSDGEDDLYVDAVTGGTRHSVGGTTSTAHTTEITGNSDAPNVGVTSRSPDKGSSKKNKVGSDSTRNTIPGTESTVKSSKHADHEFKRKSVGSEPKHVVASAEGASENVVSTNKDDLSAVKSKDIGMGKKRISNVTGDGEIVSEKYRNSIIGADNDETPQDLRAVKSGKSDIKHGKIAGVPSTEEIANAPEVNSTISGQPGPDTTHVKGAKTETAPSVVSDTDAADIAKSNEDDTNKSKTSKSRPGKSKTAKNGHAKHKTSKTGKGSTSKTGANKTTQGKDGGAAVKTAASKVENSPKKAAATTSSRKPPAQNTAAAAAKAADSTDKKKKLGLWARVKRILQ</sequence>
<feature type="region of interest" description="Disordered" evidence="2">
    <location>
        <begin position="537"/>
        <end position="927"/>
    </location>
</feature>
<feature type="compositionally biased region" description="Acidic residues" evidence="2">
    <location>
        <begin position="232"/>
        <end position="245"/>
    </location>
</feature>
<proteinExistence type="predicted"/>
<dbReference type="OrthoDB" id="5976022at2759"/>
<reference evidence="5" key="1">
    <citation type="journal article" date="2013" name="Genome Announc.">
        <title>Genome sequence of the food spoilage yeast Zygosaccharomyces bailii CLIB 213(T).</title>
        <authorList>
            <person name="Galeote V."/>
            <person name="Bigey F."/>
            <person name="Devillers H."/>
            <person name="Neuveglise C."/>
            <person name="Dequin S."/>
        </authorList>
    </citation>
    <scope>NUCLEOTIDE SEQUENCE [LARGE SCALE GENOMIC DNA]</scope>
    <source>
        <strain evidence="5">CLIB 213 / ATCC 58445 / CBS 680 / CCRC 21525 / NBRC 1098 / NCYC 1416 / NRRL Y-2227</strain>
    </source>
</reference>
<feature type="compositionally biased region" description="Basic and acidic residues" evidence="2">
    <location>
        <begin position="613"/>
        <end position="633"/>
    </location>
</feature>
<dbReference type="InterPro" id="IPR014756">
    <property type="entry name" value="Ig_E-set"/>
</dbReference>
<feature type="compositionally biased region" description="Polar residues" evidence="2">
    <location>
        <begin position="1114"/>
        <end position="1125"/>
    </location>
</feature>
<evidence type="ECO:0000256" key="1">
    <source>
        <dbReference type="ARBA" id="ARBA00022553"/>
    </source>
</evidence>
<evidence type="ECO:0000313" key="4">
    <source>
        <dbReference type="EMBL" id="CDF88653.1"/>
    </source>
</evidence>
<keyword evidence="5" id="KW-1185">Reference proteome</keyword>
<feature type="compositionally biased region" description="Polar residues" evidence="2">
    <location>
        <begin position="285"/>
        <end position="310"/>
    </location>
</feature>